<evidence type="ECO:0000313" key="2">
    <source>
        <dbReference type="Proteomes" id="UP000191812"/>
    </source>
</evidence>
<comment type="caution">
    <text evidence="1">The sequence shown here is derived from an EMBL/GenBank/DDBJ whole genome shotgun (WGS) entry which is preliminary data.</text>
</comment>
<protein>
    <submittedName>
        <fullName evidence="1">Uncharacterized protein</fullName>
    </submittedName>
</protein>
<dbReference type="EMBL" id="FBWH01000036">
    <property type="protein sequence ID" value="CUX47116.1"/>
    <property type="molecule type" value="Genomic_DNA"/>
</dbReference>
<keyword evidence="2" id="KW-1185">Reference proteome</keyword>
<reference evidence="1 2" key="1">
    <citation type="submission" date="2016-01" db="EMBL/GenBank/DDBJ databases">
        <authorList>
            <person name="Regsiter A."/>
            <person name="william w."/>
        </authorList>
    </citation>
    <scope>NUCLEOTIDE SEQUENCE [LARGE SCALE GENOMIC DNA]</scope>
    <source>
        <strain evidence="1 2">CFBP 6927</strain>
    </source>
</reference>
<sequence>MTIERLFHPVIIYIPEERASLLAADVLTKEGFDVIRTSSKIDLELHVPFGKVVVTVTWKIVEVREVCALPVVNIQAFVLPADIWSQPSLPGKFDRQAFLERVRAGLKSEPARH</sequence>
<proteinExistence type="predicted"/>
<dbReference type="Proteomes" id="UP000191812">
    <property type="component" value="Unassembled WGS sequence"/>
</dbReference>
<gene>
    <name evidence="1" type="ORF">AGR13a_Lc100183</name>
</gene>
<dbReference type="RefSeq" id="WP_080839115.1">
    <property type="nucleotide sequence ID" value="NZ_LT009757.1"/>
</dbReference>
<accession>A0ABM9VIY6</accession>
<evidence type="ECO:0000313" key="1">
    <source>
        <dbReference type="EMBL" id="CUX47116.1"/>
    </source>
</evidence>
<name>A0ABM9VIY6_9HYPH</name>
<organism evidence="1 2">
    <name type="scientific">Agrobacterium genomosp. 13 str. CFBP 6927</name>
    <dbReference type="NCBI Taxonomy" id="1183428"/>
    <lineage>
        <taxon>Bacteria</taxon>
        <taxon>Pseudomonadati</taxon>
        <taxon>Pseudomonadota</taxon>
        <taxon>Alphaproteobacteria</taxon>
        <taxon>Hyphomicrobiales</taxon>
        <taxon>Rhizobiaceae</taxon>
        <taxon>Rhizobium/Agrobacterium group</taxon>
        <taxon>Agrobacterium</taxon>
        <taxon>Agrobacterium tumefaciens complex</taxon>
    </lineage>
</organism>